<keyword evidence="1" id="KW-0732">Signal</keyword>
<protein>
    <recommendedName>
        <fullName evidence="2">Antistasin-like domain-containing protein</fullName>
    </recommendedName>
</protein>
<reference evidence="3 4" key="1">
    <citation type="journal article" date="2018" name="BMC Genomics">
        <title>The genome of Naegleria lovaniensis, the basis for a comparative approach to unravel pathogenicity factors of the human pathogenic amoeba N. fowleri.</title>
        <authorList>
            <person name="Liechti N."/>
            <person name="Schurch N."/>
            <person name="Bruggmann R."/>
            <person name="Wittwer M."/>
        </authorList>
    </citation>
    <scope>NUCLEOTIDE SEQUENCE [LARGE SCALE GENOMIC DNA]</scope>
    <source>
        <strain evidence="3 4">ATCC 30569</strain>
    </source>
</reference>
<dbReference type="SUPFAM" id="SSF57262">
    <property type="entry name" value="Leech antihemostatic proteins"/>
    <property type="match status" value="2"/>
</dbReference>
<dbReference type="InterPro" id="IPR011061">
    <property type="entry name" value="Hirudin/antistatin"/>
</dbReference>
<evidence type="ECO:0000259" key="2">
    <source>
        <dbReference type="PROSITE" id="PS51252"/>
    </source>
</evidence>
<evidence type="ECO:0000256" key="1">
    <source>
        <dbReference type="SAM" id="SignalP"/>
    </source>
</evidence>
<keyword evidence="4" id="KW-1185">Reference proteome</keyword>
<dbReference type="RefSeq" id="XP_044555967.1">
    <property type="nucleotide sequence ID" value="XM_044693409.1"/>
</dbReference>
<feature type="domain" description="Antistasin-like" evidence="2">
    <location>
        <begin position="102"/>
        <end position="128"/>
    </location>
</feature>
<dbReference type="EMBL" id="PYSW02000001">
    <property type="protein sequence ID" value="KAG2394073.1"/>
    <property type="molecule type" value="Genomic_DNA"/>
</dbReference>
<dbReference type="GO" id="GO:0004867">
    <property type="term" value="F:serine-type endopeptidase inhibitor activity"/>
    <property type="evidence" value="ECO:0007669"/>
    <property type="project" value="InterPro"/>
</dbReference>
<sequence length="135" mass="15264">MSTNQRLKLMVVATLVVVAMIIITNHCHALASSQRIHGCPLYKCSPCKYGFKRDRFGCQKGCECKPRRDCPQIYCLIGCKYGYKKDRYGCQQACDCNPAPSCPQIYCLVPCEYGYKKDRYGCQIACDCNEAPVSY</sequence>
<evidence type="ECO:0000313" key="4">
    <source>
        <dbReference type="Proteomes" id="UP000816034"/>
    </source>
</evidence>
<gene>
    <name evidence="3" type="ORF">C9374_003837</name>
</gene>
<dbReference type="Proteomes" id="UP000816034">
    <property type="component" value="Unassembled WGS sequence"/>
</dbReference>
<name>A0AA88KQC2_NAELO</name>
<dbReference type="InterPro" id="IPR004094">
    <property type="entry name" value="Antistasin-like"/>
</dbReference>
<feature type="chain" id="PRO_5041726978" description="Antistasin-like domain-containing protein" evidence="1">
    <location>
        <begin position="30"/>
        <end position="135"/>
    </location>
</feature>
<feature type="signal peptide" evidence="1">
    <location>
        <begin position="1"/>
        <end position="29"/>
    </location>
</feature>
<dbReference type="PROSITE" id="PS51252">
    <property type="entry name" value="ANTISTASIN"/>
    <property type="match status" value="2"/>
</dbReference>
<comment type="caution">
    <text evidence="3">The sequence shown here is derived from an EMBL/GenBank/DDBJ whole genome shotgun (WGS) entry which is preliminary data.</text>
</comment>
<feature type="domain" description="Antistasin-like" evidence="2">
    <location>
        <begin position="70"/>
        <end position="96"/>
    </location>
</feature>
<dbReference type="GeneID" id="68096292"/>
<organism evidence="3 4">
    <name type="scientific">Naegleria lovaniensis</name>
    <name type="common">Amoeba</name>
    <dbReference type="NCBI Taxonomy" id="51637"/>
    <lineage>
        <taxon>Eukaryota</taxon>
        <taxon>Discoba</taxon>
        <taxon>Heterolobosea</taxon>
        <taxon>Tetramitia</taxon>
        <taxon>Eutetramitia</taxon>
        <taxon>Vahlkampfiidae</taxon>
        <taxon>Naegleria</taxon>
    </lineage>
</organism>
<proteinExistence type="predicted"/>
<accession>A0AA88KQC2</accession>
<dbReference type="Pfam" id="PF02822">
    <property type="entry name" value="Antistasin"/>
    <property type="match status" value="2"/>
</dbReference>
<dbReference type="Gene3D" id="2.10.22.10">
    <property type="entry name" value="Antistasin, domain 1"/>
    <property type="match status" value="2"/>
</dbReference>
<evidence type="ECO:0000313" key="3">
    <source>
        <dbReference type="EMBL" id="KAG2394073.1"/>
    </source>
</evidence>
<dbReference type="AlphaFoldDB" id="A0AA88KQC2"/>